<reference evidence="3" key="1">
    <citation type="journal article" date="2010" name="Genome Res.">
        <title>Population genomic sequencing of Coccidioides fungi reveals recent hybridization and transposon control.</title>
        <authorList>
            <person name="Neafsey D.E."/>
            <person name="Barker B.M."/>
            <person name="Sharpton T.J."/>
            <person name="Stajich J.E."/>
            <person name="Park D.J."/>
            <person name="Whiston E."/>
            <person name="Hung C.-Y."/>
            <person name="McMahan C."/>
            <person name="White J."/>
            <person name="Sykes S."/>
            <person name="Heiman D."/>
            <person name="Young S."/>
            <person name="Zeng Q."/>
            <person name="Abouelleil A."/>
            <person name="Aftuck L."/>
            <person name="Bessette D."/>
            <person name="Brown A."/>
            <person name="FitzGerald M."/>
            <person name="Lui A."/>
            <person name="Macdonald J.P."/>
            <person name="Priest M."/>
            <person name="Orbach M.J."/>
            <person name="Galgiani J.N."/>
            <person name="Kirkland T.N."/>
            <person name="Cole G.T."/>
            <person name="Birren B.W."/>
            <person name="Henn M.R."/>
            <person name="Taylor J.W."/>
            <person name="Rounsley S.D."/>
        </authorList>
    </citation>
    <scope>NUCLEOTIDE SEQUENCE [LARGE SCALE GENOMIC DNA]</scope>
    <source>
        <strain evidence="3">RMSCC 757 / Silveira</strain>
    </source>
</reference>
<gene>
    <name evidence="2" type="ORF">CPSG_02459</name>
</gene>
<evidence type="ECO:0000256" key="1">
    <source>
        <dbReference type="SAM" id="MobiDB-lite"/>
    </source>
</evidence>
<dbReference type="Proteomes" id="UP000002497">
    <property type="component" value="Unassembled WGS sequence"/>
</dbReference>
<protein>
    <submittedName>
        <fullName evidence="2">Uncharacterized protein</fullName>
    </submittedName>
</protein>
<proteinExistence type="predicted"/>
<dbReference type="HOGENOM" id="CLU_2426862_0_0_1"/>
<sequence length="91" mass="9878">MALLGQPVQDSPHESYQDDGGAFGSRAKSCISGFTEFSGPVFPIFLVTFVSTDSHTAWLAEIQYCSSANMNKRGPNNGCYLGCYQTPKSKM</sequence>
<accession>E9CZH2</accession>
<keyword evidence="3" id="KW-1185">Reference proteome</keyword>
<reference evidence="3" key="2">
    <citation type="submission" date="2010-03" db="EMBL/GenBank/DDBJ databases">
        <title>The genome sequence of Coccidioides posadasii strain Silveira.</title>
        <authorList>
            <consortium name="The Broad Institute Genome Sequencing Center for Infectious Disease"/>
            <person name="Neafsey D."/>
            <person name="Orbach M."/>
            <person name="Henn M.R."/>
            <person name="Cole G.T."/>
            <person name="Galgiani J."/>
            <person name="Gardner M.J."/>
            <person name="Kirkland T.N."/>
            <person name="Taylor J.W."/>
            <person name="Young S.K."/>
            <person name="Zeng Q."/>
            <person name="Koehrsen M."/>
            <person name="Alvarado L."/>
            <person name="Berlin A."/>
            <person name="Borenstein D."/>
            <person name="Chapman S.B."/>
            <person name="Chen Z."/>
            <person name="Engels R."/>
            <person name="Freedman E."/>
            <person name="Gellesch M."/>
            <person name="Goldberg J."/>
            <person name="Griggs A."/>
            <person name="Gujja S."/>
            <person name="Heilman E."/>
            <person name="Heiman D."/>
            <person name="Howarth C."/>
            <person name="Jen D."/>
            <person name="Larson L."/>
            <person name="Mehta T."/>
            <person name="Neiman D."/>
            <person name="Park D."/>
            <person name="Pearson M."/>
            <person name="Richards J."/>
            <person name="Roberts A."/>
            <person name="Saif S."/>
            <person name="Shea T."/>
            <person name="Shenoy N."/>
            <person name="Sisk P."/>
            <person name="Stolte C."/>
            <person name="Sykes S."/>
            <person name="Walk T."/>
            <person name="White J."/>
            <person name="Yandava C."/>
            <person name="Haas B."/>
            <person name="Nusbaum C."/>
            <person name="Birren B."/>
        </authorList>
    </citation>
    <scope>NUCLEOTIDE SEQUENCE [LARGE SCALE GENOMIC DNA]</scope>
    <source>
        <strain evidence="3">RMSCC 757 / Silveira</strain>
    </source>
</reference>
<evidence type="ECO:0000313" key="2">
    <source>
        <dbReference type="EMBL" id="EFW20616.1"/>
    </source>
</evidence>
<feature type="region of interest" description="Disordered" evidence="1">
    <location>
        <begin position="1"/>
        <end position="21"/>
    </location>
</feature>
<dbReference type="AlphaFoldDB" id="E9CZH2"/>
<evidence type="ECO:0000313" key="3">
    <source>
        <dbReference type="Proteomes" id="UP000002497"/>
    </source>
</evidence>
<dbReference type="VEuPathDB" id="FungiDB:CPSG_02459"/>
<name>E9CZH2_COCPS</name>
<dbReference type="EMBL" id="GL636488">
    <property type="protein sequence ID" value="EFW20616.1"/>
    <property type="molecule type" value="Genomic_DNA"/>
</dbReference>
<organism evidence="3">
    <name type="scientific">Coccidioides posadasii (strain RMSCC 757 / Silveira)</name>
    <name type="common">Valley fever fungus</name>
    <dbReference type="NCBI Taxonomy" id="443226"/>
    <lineage>
        <taxon>Eukaryota</taxon>
        <taxon>Fungi</taxon>
        <taxon>Dikarya</taxon>
        <taxon>Ascomycota</taxon>
        <taxon>Pezizomycotina</taxon>
        <taxon>Eurotiomycetes</taxon>
        <taxon>Eurotiomycetidae</taxon>
        <taxon>Onygenales</taxon>
        <taxon>Onygenaceae</taxon>
        <taxon>Coccidioides</taxon>
    </lineage>
</organism>